<keyword evidence="2" id="KW-0285">Flavoprotein</keyword>
<keyword evidence="3" id="KW-0274">FAD</keyword>
<dbReference type="EMBL" id="CP011454">
    <property type="protein sequence ID" value="AMW04986.1"/>
    <property type="molecule type" value="Genomic_DNA"/>
</dbReference>
<dbReference type="GO" id="GO:0004499">
    <property type="term" value="F:N,N-dimethylaniline monooxygenase activity"/>
    <property type="evidence" value="ECO:0007669"/>
    <property type="project" value="InterPro"/>
</dbReference>
<dbReference type="STRING" id="1379270.GEMMAAP_09405"/>
<dbReference type="InterPro" id="IPR036188">
    <property type="entry name" value="FAD/NAD-bd_sf"/>
</dbReference>
<reference evidence="6 7" key="1">
    <citation type="journal article" date="2014" name="Proc. Natl. Acad. Sci. U.S.A.">
        <title>Functional type 2 photosynthetic reaction centers found in the rare bacterial phylum Gemmatimonadetes.</title>
        <authorList>
            <person name="Zeng Y."/>
            <person name="Feng F."/>
            <person name="Medova H."/>
            <person name="Dean J."/>
            <person name="Koblizek M."/>
        </authorList>
    </citation>
    <scope>NUCLEOTIDE SEQUENCE [LARGE SCALE GENOMIC DNA]</scope>
    <source>
        <strain evidence="6 7">AP64</strain>
    </source>
</reference>
<name>A0A143BIW0_9BACT</name>
<dbReference type="GO" id="GO:0050661">
    <property type="term" value="F:NADP binding"/>
    <property type="evidence" value="ECO:0007669"/>
    <property type="project" value="InterPro"/>
</dbReference>
<comment type="similarity">
    <text evidence="1">Belongs to the FMO family.</text>
</comment>
<dbReference type="RefSeq" id="WP_026850745.1">
    <property type="nucleotide sequence ID" value="NZ_CP011454.1"/>
</dbReference>
<dbReference type="PIRSF" id="PIRSF000332">
    <property type="entry name" value="FMO"/>
    <property type="match status" value="1"/>
</dbReference>
<dbReference type="Proteomes" id="UP000076404">
    <property type="component" value="Chromosome"/>
</dbReference>
<evidence type="ECO:0000313" key="6">
    <source>
        <dbReference type="EMBL" id="AMW04986.1"/>
    </source>
</evidence>
<sequence>MLSPAARIAVIGAGPSGITAVKHLREAGFDHVVCFDRNDAVGGNWLYRPDSSHSSVFETTHIISSKTLSSYHAYPMPASYPDYPSHAQLAAYFQGYADRFDVTRHVTFGVEVRQAVPLPGDRWRLEIAEHGVARTEEFDALVVANGHHWKPRMPAYPGQFTGELLHSHDYKRAAPFAGRRVLVIGGGNSACDVAVETSRVSAATHISWRRGYYIVPKFIFGQPGDVINARSLWLPRAIKTRVNEWLLRLVQGRNREYGLPDPSYRFGATHPTINSELFYAIRHGHITPRRDIARYDGSTVHFVDGSQGDYDVIIACTGYWIAHPFFSPDVLDYSTGAVPLYLRMLPAQYRTLSFIGLFQPLGCIWPAAELQSELLARYLRGQWTPPGDLTSLIQREIRSPDFEQLDTPRHTITVDYHAFRGRLLSQLGR</sequence>
<dbReference type="GO" id="GO:0050660">
    <property type="term" value="F:flavin adenine dinucleotide binding"/>
    <property type="evidence" value="ECO:0007669"/>
    <property type="project" value="InterPro"/>
</dbReference>
<evidence type="ECO:0000256" key="1">
    <source>
        <dbReference type="ARBA" id="ARBA00009183"/>
    </source>
</evidence>
<dbReference type="InterPro" id="IPR020946">
    <property type="entry name" value="Flavin_mOase-like"/>
</dbReference>
<dbReference type="eggNOG" id="COG2072">
    <property type="taxonomic scope" value="Bacteria"/>
</dbReference>
<keyword evidence="4" id="KW-0521">NADP</keyword>
<evidence type="ECO:0000256" key="4">
    <source>
        <dbReference type="ARBA" id="ARBA00022857"/>
    </source>
</evidence>
<dbReference type="Gene3D" id="3.50.50.60">
    <property type="entry name" value="FAD/NAD(P)-binding domain"/>
    <property type="match status" value="1"/>
</dbReference>
<dbReference type="SUPFAM" id="SSF51905">
    <property type="entry name" value="FAD/NAD(P)-binding domain"/>
    <property type="match status" value="2"/>
</dbReference>
<keyword evidence="6" id="KW-0503">Monooxygenase</keyword>
<keyword evidence="5" id="KW-0560">Oxidoreductase</keyword>
<dbReference type="OrthoDB" id="9790219at2"/>
<dbReference type="AlphaFoldDB" id="A0A143BIW0"/>
<dbReference type="PRINTS" id="PR00370">
    <property type="entry name" value="FMOXYGENASE"/>
</dbReference>
<proteinExistence type="inferred from homology"/>
<dbReference type="KEGG" id="gph:GEMMAAP_09405"/>
<evidence type="ECO:0000313" key="7">
    <source>
        <dbReference type="Proteomes" id="UP000076404"/>
    </source>
</evidence>
<evidence type="ECO:0000256" key="3">
    <source>
        <dbReference type="ARBA" id="ARBA00022827"/>
    </source>
</evidence>
<reference evidence="6 7" key="2">
    <citation type="journal article" date="2016" name="Environ. Microbiol. Rep.">
        <title>Metagenomic evidence for the presence of phototrophic Gemmatimonadetes bacteria in diverse environments.</title>
        <authorList>
            <person name="Zeng Y."/>
            <person name="Baumbach J."/>
            <person name="Barbosa E.G."/>
            <person name="Azevedo V."/>
            <person name="Zhang C."/>
            <person name="Koblizek M."/>
        </authorList>
    </citation>
    <scope>NUCLEOTIDE SEQUENCE [LARGE SCALE GENOMIC DNA]</scope>
    <source>
        <strain evidence="6 7">AP64</strain>
    </source>
</reference>
<dbReference type="InterPro" id="IPR050346">
    <property type="entry name" value="FMO-like"/>
</dbReference>
<organism evidence="6 7">
    <name type="scientific">Gemmatimonas phototrophica</name>
    <dbReference type="NCBI Taxonomy" id="1379270"/>
    <lineage>
        <taxon>Bacteria</taxon>
        <taxon>Pseudomonadati</taxon>
        <taxon>Gemmatimonadota</taxon>
        <taxon>Gemmatimonadia</taxon>
        <taxon>Gemmatimonadales</taxon>
        <taxon>Gemmatimonadaceae</taxon>
        <taxon>Gemmatimonas</taxon>
    </lineage>
</organism>
<dbReference type="PANTHER" id="PTHR23023">
    <property type="entry name" value="DIMETHYLANILINE MONOOXYGENASE"/>
    <property type="match status" value="1"/>
</dbReference>
<evidence type="ECO:0000256" key="2">
    <source>
        <dbReference type="ARBA" id="ARBA00022630"/>
    </source>
</evidence>
<dbReference type="Pfam" id="PF00743">
    <property type="entry name" value="FMO-like"/>
    <property type="match status" value="1"/>
</dbReference>
<accession>A0A143BIW0</accession>
<gene>
    <name evidence="6" type="ORF">GEMMAAP_09405</name>
</gene>
<protein>
    <submittedName>
        <fullName evidence="6">Monooxygenase</fullName>
    </submittedName>
</protein>
<dbReference type="InterPro" id="IPR000960">
    <property type="entry name" value="Flavin_mOase"/>
</dbReference>
<evidence type="ECO:0000256" key="5">
    <source>
        <dbReference type="ARBA" id="ARBA00023002"/>
    </source>
</evidence>
<keyword evidence="7" id="KW-1185">Reference proteome</keyword>